<gene>
    <name evidence="9" type="primary">tatA</name>
    <name evidence="11" type="ORF">GCM10022408_29070</name>
</gene>
<dbReference type="Proteomes" id="UP001500567">
    <property type="component" value="Unassembled WGS sequence"/>
</dbReference>
<dbReference type="NCBIfam" id="TIGR01411">
    <property type="entry name" value="tatAE"/>
    <property type="match status" value="1"/>
</dbReference>
<evidence type="ECO:0000256" key="9">
    <source>
        <dbReference type="HAMAP-Rule" id="MF_00236"/>
    </source>
</evidence>
<dbReference type="EMBL" id="BAABDJ010000035">
    <property type="protein sequence ID" value="GAA4014112.1"/>
    <property type="molecule type" value="Genomic_DNA"/>
</dbReference>
<evidence type="ECO:0000256" key="1">
    <source>
        <dbReference type="ARBA" id="ARBA00004162"/>
    </source>
</evidence>
<keyword evidence="6 9" id="KW-1133">Transmembrane helix</keyword>
<dbReference type="HAMAP" id="MF_00236">
    <property type="entry name" value="TatA_E"/>
    <property type="match status" value="1"/>
</dbReference>
<comment type="subcellular location">
    <subcellularLocation>
        <location evidence="1 9">Cell membrane</location>
        <topology evidence="1 9">Single-pass membrane protein</topology>
    </subcellularLocation>
</comment>
<comment type="subunit">
    <text evidence="9">Forms a complex with TatC.</text>
</comment>
<name>A0ABP7SNP7_9BACT</name>
<evidence type="ECO:0000256" key="7">
    <source>
        <dbReference type="ARBA" id="ARBA00023010"/>
    </source>
</evidence>
<evidence type="ECO:0000313" key="11">
    <source>
        <dbReference type="EMBL" id="GAA4014112.1"/>
    </source>
</evidence>
<evidence type="ECO:0000256" key="5">
    <source>
        <dbReference type="ARBA" id="ARBA00022927"/>
    </source>
</evidence>
<evidence type="ECO:0000256" key="6">
    <source>
        <dbReference type="ARBA" id="ARBA00022989"/>
    </source>
</evidence>
<dbReference type="PANTHER" id="PTHR42982">
    <property type="entry name" value="SEC-INDEPENDENT PROTEIN TRANSLOCASE PROTEIN TATA"/>
    <property type="match status" value="1"/>
</dbReference>
<organism evidence="11 12">
    <name type="scientific">Hymenobacter fastidiosus</name>
    <dbReference type="NCBI Taxonomy" id="486264"/>
    <lineage>
        <taxon>Bacteria</taxon>
        <taxon>Pseudomonadati</taxon>
        <taxon>Bacteroidota</taxon>
        <taxon>Cytophagia</taxon>
        <taxon>Cytophagales</taxon>
        <taxon>Hymenobacteraceae</taxon>
        <taxon>Hymenobacter</taxon>
    </lineage>
</organism>
<evidence type="ECO:0000256" key="10">
    <source>
        <dbReference type="SAM" id="MobiDB-lite"/>
    </source>
</evidence>
<keyword evidence="8 9" id="KW-0472">Membrane</keyword>
<feature type="transmembrane region" description="Helical" evidence="9">
    <location>
        <begin position="23"/>
        <end position="48"/>
    </location>
</feature>
<evidence type="ECO:0000313" key="12">
    <source>
        <dbReference type="Proteomes" id="UP001500567"/>
    </source>
</evidence>
<proteinExistence type="inferred from homology"/>
<feature type="region of interest" description="Disordered" evidence="10">
    <location>
        <begin position="71"/>
        <end position="93"/>
    </location>
</feature>
<comment type="similarity">
    <text evidence="9">Belongs to the TatA/E family.</text>
</comment>
<evidence type="ECO:0000256" key="3">
    <source>
        <dbReference type="ARBA" id="ARBA00022475"/>
    </source>
</evidence>
<keyword evidence="7 9" id="KW-0811">Translocation</keyword>
<reference evidence="12" key="1">
    <citation type="journal article" date="2019" name="Int. J. Syst. Evol. Microbiol.">
        <title>The Global Catalogue of Microorganisms (GCM) 10K type strain sequencing project: providing services to taxonomists for standard genome sequencing and annotation.</title>
        <authorList>
            <consortium name="The Broad Institute Genomics Platform"/>
            <consortium name="The Broad Institute Genome Sequencing Center for Infectious Disease"/>
            <person name="Wu L."/>
            <person name="Ma J."/>
        </authorList>
    </citation>
    <scope>NUCLEOTIDE SEQUENCE [LARGE SCALE GENOMIC DNA]</scope>
    <source>
        <strain evidence="12">JCM 17224</strain>
    </source>
</reference>
<dbReference type="Gene3D" id="1.20.5.3310">
    <property type="match status" value="1"/>
</dbReference>
<evidence type="ECO:0000256" key="8">
    <source>
        <dbReference type="ARBA" id="ARBA00023136"/>
    </source>
</evidence>
<comment type="function">
    <text evidence="9">Part of the twin-arginine translocation (Tat) system that transports large folded proteins containing a characteristic twin-arginine motif in their signal peptide across membranes. TatA could form the protein-conducting channel of the Tat system.</text>
</comment>
<accession>A0ABP7SNP7</accession>
<keyword evidence="5 9" id="KW-0653">Protein transport</keyword>
<sequence length="93" mass="10470">MEQTRVYKPLHPKMAPGHFPMTLASLFLIGNFGTTEILLIVFAIILLFGAKRIPELAKGLGKGIREFKDASKDDKPEFHDRPVNPNDPNQTRL</sequence>
<dbReference type="InterPro" id="IPR003369">
    <property type="entry name" value="TatA/B/E"/>
</dbReference>
<keyword evidence="3 9" id="KW-1003">Cell membrane</keyword>
<dbReference type="Pfam" id="PF02416">
    <property type="entry name" value="TatA_B_E"/>
    <property type="match status" value="1"/>
</dbReference>
<keyword evidence="2 9" id="KW-0813">Transport</keyword>
<feature type="compositionally biased region" description="Basic and acidic residues" evidence="10">
    <location>
        <begin position="71"/>
        <end position="82"/>
    </location>
</feature>
<comment type="caution">
    <text evidence="11">The sequence shown here is derived from an EMBL/GenBank/DDBJ whole genome shotgun (WGS) entry which is preliminary data.</text>
</comment>
<evidence type="ECO:0000256" key="4">
    <source>
        <dbReference type="ARBA" id="ARBA00022692"/>
    </source>
</evidence>
<dbReference type="PANTHER" id="PTHR42982:SF1">
    <property type="entry name" value="SEC-INDEPENDENT PROTEIN TRANSLOCASE PROTEIN TATA"/>
    <property type="match status" value="1"/>
</dbReference>
<evidence type="ECO:0000256" key="2">
    <source>
        <dbReference type="ARBA" id="ARBA00022448"/>
    </source>
</evidence>
<keyword evidence="4 9" id="KW-0812">Transmembrane</keyword>
<protein>
    <recommendedName>
        <fullName evidence="9">Sec-independent protein translocase protein TatA</fullName>
    </recommendedName>
</protein>
<dbReference type="InterPro" id="IPR006312">
    <property type="entry name" value="TatA/E"/>
</dbReference>
<keyword evidence="12" id="KW-1185">Reference proteome</keyword>